<keyword evidence="1" id="KW-0175">Coiled coil</keyword>
<dbReference type="CDD" id="cd20708">
    <property type="entry name" value="MIX_IV"/>
    <property type="match status" value="1"/>
</dbReference>
<dbReference type="AlphaFoldDB" id="A0A3B8WHQ9"/>
<accession>A0A3B8WHQ9</accession>
<gene>
    <name evidence="3" type="ORF">DCF82_18625</name>
</gene>
<proteinExistence type="predicted"/>
<reference evidence="3 4" key="1">
    <citation type="journal article" date="2018" name="Nat. Biotechnol.">
        <title>A standardized bacterial taxonomy based on genome phylogeny substantially revises the tree of life.</title>
        <authorList>
            <person name="Parks D.H."/>
            <person name="Chuvochina M."/>
            <person name="Waite D.W."/>
            <person name="Rinke C."/>
            <person name="Skarshewski A."/>
            <person name="Chaumeil P.A."/>
            <person name="Hugenholtz P."/>
        </authorList>
    </citation>
    <scope>NUCLEOTIDE SEQUENCE [LARGE SCALE GENOMIC DNA]</scope>
    <source>
        <strain evidence="3">UBA9049</strain>
    </source>
</reference>
<comment type="caution">
    <text evidence="3">The sequence shown here is derived from an EMBL/GenBank/DDBJ whole genome shotgun (WGS) entry which is preliminary data.</text>
</comment>
<evidence type="ECO:0000313" key="4">
    <source>
        <dbReference type="Proteomes" id="UP000261325"/>
    </source>
</evidence>
<name>A0A3B8WHQ9_MARNT</name>
<dbReference type="EMBL" id="DLYI01000255">
    <property type="protein sequence ID" value="HAC29794.1"/>
    <property type="molecule type" value="Genomic_DNA"/>
</dbReference>
<dbReference type="Proteomes" id="UP000261325">
    <property type="component" value="Unassembled WGS sequence"/>
</dbReference>
<evidence type="ECO:0000259" key="2">
    <source>
        <dbReference type="Pfam" id="PF20249"/>
    </source>
</evidence>
<organism evidence="3 4">
    <name type="scientific">Marinobacter nauticus</name>
    <name type="common">Marinobacter hydrocarbonoclasticus</name>
    <name type="synonym">Marinobacter aquaeolei</name>
    <dbReference type="NCBI Taxonomy" id="2743"/>
    <lineage>
        <taxon>Bacteria</taxon>
        <taxon>Pseudomonadati</taxon>
        <taxon>Pseudomonadota</taxon>
        <taxon>Gammaproteobacteria</taxon>
        <taxon>Pseudomonadales</taxon>
        <taxon>Marinobacteraceae</taxon>
        <taxon>Marinobacter</taxon>
    </lineage>
</organism>
<sequence>MGKQLTNPIAAADRASLASTTAQGACPLTRADIQLIPVRYAYADEAAEHPSLEPRFNLEFQPIGIRQIRDGYLYLFHSDAPDILHEYEVKDGGAVTKRLWQGNEASQDQRTGIPDTPAIVVPRRGHVDLFFSATQLTAKKCSMLIRWEDYRKQVMQRVSLSGYCPINGKPQLLSQASLESLLTHPDTQTVPMDGKTHLPSWYWTQNTLDTGSEPFAHRLAAYDLDHAYLVVDDFMGHIDDLLDAWAIVDTNHNAWLEAEDAKYYPARFISDLIRLDDDRVAELARAFSEQVEDEDAKALFEKVAVGSRDQHVQLKELIEDFPEYQQSARKVAGPSTYSYMPSDHERVTRVRNAADALATDMGLSQRELFSIVESMSDYQSNLVDGSDFGGEQGISDLVKLDDMNAYLEQAQQHLSKFSEEKRRIVTDIQSLLATFYLHGHLYDRNREDSYMALLKMDNGLIAVLTEWAQASGDFSFLKQFYFEEIGHQHLISLDLKPEIIPGTLKDVIDGLKSIMDAKQAPAAYKEWVQLVERSPHLQFPSLSEGAAAQLSHHLAQLNIAGRLAVFELVQAADAADLHGRLRQVFERMDPGLRAHIFENQRLYQIDLEIADVDSLARHESLVKEIERLAKLREEVLEQENRLQQRHSEASTRDRRRYKREYDEQIRAIRAQKQDLTNQLRERGFQLMDTSPVEGDNHSGALLIAGLTRTAYGRAVQSEVDELQRLRERGGLTRMMDYGRGILTSGQDKLEMPKRIAGMGLVSFMGLVGAVGTWDAIKKLINDDPDGSWADAFSGAAGTIGAAASVLTIVGSARLNYYYKAISQADEVLVRLARVNVWGGTIAAWAGFLSAGADWFKQLAVMVKSSSGNGTRAGAGVTLIGDSMLVYGSWKMAKTGSIGLFHRLVDAREIAWKPANGKLLSWKAVNKNMLDLAGGLFRGLNAWLWVGTIMVCIGNWIQNYFKRTEVQRWCEQSTWGNDSKDWNADQQRHELAKAIYKPTLMVRAEQAALDGRTSYCTFRLELPGLSSLRSDNVEWAVLRQEGTVWNPDQDYWNQAIMVKSMGEAGVALELHLTDVELETTKGFYLAFRYKATNSSNWLPEPKKAYHYKLIFHEQGNLPRVGANEIKEWKPVLPLDDPDHRLNTLITNYHALISEPKKS</sequence>
<dbReference type="Pfam" id="PF20249">
    <property type="entry name" value="VasX_N"/>
    <property type="match status" value="1"/>
</dbReference>
<protein>
    <recommendedName>
        <fullName evidence="2">Toxin VasX N-terminal region domain-containing protein</fullName>
    </recommendedName>
</protein>
<dbReference type="InterPro" id="IPR046864">
    <property type="entry name" value="VasX_N"/>
</dbReference>
<feature type="domain" description="Toxin VasX N-terminal region" evidence="2">
    <location>
        <begin position="26"/>
        <end position="162"/>
    </location>
</feature>
<feature type="coiled-coil region" evidence="1">
    <location>
        <begin position="618"/>
        <end position="678"/>
    </location>
</feature>
<evidence type="ECO:0000313" key="3">
    <source>
        <dbReference type="EMBL" id="HAC29794.1"/>
    </source>
</evidence>
<evidence type="ECO:0000256" key="1">
    <source>
        <dbReference type="SAM" id="Coils"/>
    </source>
</evidence>